<evidence type="ECO:0000313" key="1">
    <source>
        <dbReference type="EMBL" id="KAI4841048.1"/>
    </source>
</evidence>
<gene>
    <name evidence="1" type="ORF">MKS88_000816</name>
</gene>
<dbReference type="EMBL" id="CM043770">
    <property type="protein sequence ID" value="KAI4841048.1"/>
    <property type="molecule type" value="Genomic_DNA"/>
</dbReference>
<organism evidence="1 2">
    <name type="scientific">Plasmodium brasilianum</name>
    <dbReference type="NCBI Taxonomy" id="5824"/>
    <lineage>
        <taxon>Eukaryota</taxon>
        <taxon>Sar</taxon>
        <taxon>Alveolata</taxon>
        <taxon>Apicomplexa</taxon>
        <taxon>Aconoidasida</taxon>
        <taxon>Haemosporida</taxon>
        <taxon>Plasmodiidae</taxon>
        <taxon>Plasmodium</taxon>
        <taxon>Plasmodium (Plasmodium)</taxon>
    </lineage>
</organism>
<evidence type="ECO:0000313" key="2">
    <source>
        <dbReference type="Proteomes" id="UP001056978"/>
    </source>
</evidence>
<reference evidence="1" key="1">
    <citation type="submission" date="2022-06" db="EMBL/GenBank/DDBJ databases">
        <title>The First Complete Genome of the Simian Malaria Parasite Plasmodium brasilianum.</title>
        <authorList>
            <person name="Bajic M."/>
            <person name="Ravishankar S."/>
        </authorList>
    </citation>
    <scope>NUCLEOTIDE SEQUENCE</scope>
    <source>
        <strain evidence="1">Bolivian I</strain>
    </source>
</reference>
<protein>
    <submittedName>
        <fullName evidence="1">Uncharacterized protein</fullName>
    </submittedName>
</protein>
<keyword evidence="2" id="KW-1185">Reference proteome</keyword>
<accession>A0ACB9YEW1</accession>
<name>A0ACB9YEW1_PLABR</name>
<proteinExistence type="predicted"/>
<dbReference type="Proteomes" id="UP001056978">
    <property type="component" value="Chromosome 2"/>
</dbReference>
<comment type="caution">
    <text evidence="1">The sequence shown here is derived from an EMBL/GenBank/DDBJ whole genome shotgun (WGS) entry which is preliminary data.</text>
</comment>
<sequence>MYQKNKPLSIIKFYMFILFNWIYHFCNDMNKFNESLDEICKFDKKLYIGNNRLLAKYKQNKDLNISGLKEKIPYNTDHEKNDISNNEMGDKGKNKESNRNLLNKAQYYTEVVDYNNGMFDGKHFHFEKKWIRKKDYDTFLEKNRKIKNIALRKIKFRSYGFGIAIFFFFFLMGIGLPILRAYESVEGAPFTPFKTCWEFIYEGLHLETIIPKIKTELLPTKEIIPGAEYFFLGTFVVFIILLAALIIVAIPKILRNYEKYKKIKYISE</sequence>